<reference evidence="3" key="1">
    <citation type="submission" date="2020-05" db="EMBL/GenBank/DDBJ databases">
        <authorList>
            <person name="Chiriac C."/>
            <person name="Salcher M."/>
            <person name="Ghai R."/>
            <person name="Kavagutti S V."/>
        </authorList>
    </citation>
    <scope>NUCLEOTIDE SEQUENCE</scope>
</reference>
<organism evidence="3">
    <name type="scientific">uncultured Caudovirales phage</name>
    <dbReference type="NCBI Taxonomy" id="2100421"/>
    <lineage>
        <taxon>Viruses</taxon>
        <taxon>Duplodnaviria</taxon>
        <taxon>Heunggongvirae</taxon>
        <taxon>Uroviricota</taxon>
        <taxon>Caudoviricetes</taxon>
        <taxon>Peduoviridae</taxon>
        <taxon>Maltschvirus</taxon>
        <taxon>Maltschvirus maltsch</taxon>
    </lineage>
</organism>
<dbReference type="EMBL" id="LR796504">
    <property type="protein sequence ID" value="CAB4148613.1"/>
    <property type="molecule type" value="Genomic_DNA"/>
</dbReference>
<proteinExistence type="predicted"/>
<evidence type="ECO:0000313" key="1">
    <source>
        <dbReference type="EMBL" id="CAB4148613.1"/>
    </source>
</evidence>
<evidence type="ECO:0000313" key="3">
    <source>
        <dbReference type="EMBL" id="CAB4188518.1"/>
    </source>
</evidence>
<accession>A0A6J5R4G4</accession>
<gene>
    <name evidence="2" type="ORF">UFOVP1027_22</name>
    <name evidence="3" type="ORF">UFOVP1182_40</name>
    <name evidence="4" type="ORF">UFOVP1632_4</name>
    <name evidence="1" type="ORF">UFOVP530_22</name>
</gene>
<dbReference type="EMBL" id="LR796974">
    <property type="protein sequence ID" value="CAB4178949.1"/>
    <property type="molecule type" value="Genomic_DNA"/>
</dbReference>
<sequence length="189" mass="21105">MSCIAVNSNYLRKCKESQGGLANIWLFPYVKYSRSQIITTNNVLDTFPATTIYPFYSVASPSATDTMETDAGGKFHDQKITLTLQGSEGGFELTKLQAKDYRVIFLDRNGKYRIFGLYNGLEAGSLAYATGSSHSDLNGFKIDFSGKEENEAYFITNLADAGFSEAVTFRITQDGLFRITEDNQFRIIQ</sequence>
<evidence type="ECO:0000313" key="2">
    <source>
        <dbReference type="EMBL" id="CAB4178949.1"/>
    </source>
</evidence>
<evidence type="ECO:0000313" key="4">
    <source>
        <dbReference type="EMBL" id="CAB4220346.1"/>
    </source>
</evidence>
<name>A0A6J5R4G4_9CAUD</name>
<protein>
    <submittedName>
        <fullName evidence="3">Uncharacterized protein</fullName>
    </submittedName>
</protein>
<dbReference type="EMBL" id="LR797121">
    <property type="protein sequence ID" value="CAB4188518.1"/>
    <property type="molecule type" value="Genomic_DNA"/>
</dbReference>
<dbReference type="EMBL" id="LR797498">
    <property type="protein sequence ID" value="CAB4220346.1"/>
    <property type="molecule type" value="Genomic_DNA"/>
</dbReference>